<gene>
    <name evidence="1" type="ORF">Goe8_c00790</name>
</gene>
<dbReference type="Pfam" id="PF23932">
    <property type="entry name" value="SP10_terminator"/>
    <property type="match status" value="1"/>
</dbReference>
<sequence>MLPSIDTYLYNELEEKMQIILSNRYIIEEILKSIQPDIAANFMRAYTGDNAREIPIVYTMPQDKETQQGAIYIGLREGAESKTSLGNIEGIYEFKEDGMEREYSTIQAEEGNKRCYFEVTYKIGDLNNVEGIEFALSDNVHTEQNRIYFTYDPELVGRTHRVNYISAAAGEEVGLKKGFTATEMYSILVVSTNMDTVRCIDLIVKAVLILMRSNNEELSSFLLQKLQFGQIEEVPVGTEDNPEILYGRETIVTYTTSYSLDAPMLDTVLKEINLKINYDTEGR</sequence>
<dbReference type="EMBL" id="MN043729">
    <property type="protein sequence ID" value="QDP42852.1"/>
    <property type="molecule type" value="Genomic_DNA"/>
</dbReference>
<dbReference type="InterPro" id="IPR056960">
    <property type="entry name" value="SP10_terminator"/>
</dbReference>
<organism evidence="1 2">
    <name type="scientific">Bacillus phage vB_BmeM-Goe8</name>
    <dbReference type="NCBI Taxonomy" id="2593638"/>
    <lineage>
        <taxon>Viruses</taxon>
        <taxon>Duplodnaviria</taxon>
        <taxon>Heunggongvirae</taxon>
        <taxon>Uroviricota</taxon>
        <taxon>Caudoviricetes</taxon>
        <taxon>Herelleviridae</taxon>
        <taxon>Bastillevirinae</taxon>
        <taxon>Goettingenvirus</taxon>
        <taxon>Goettingenvirus goe8</taxon>
    </lineage>
</organism>
<proteinExistence type="predicted"/>
<evidence type="ECO:0000313" key="2">
    <source>
        <dbReference type="Proteomes" id="UP000317800"/>
    </source>
</evidence>
<accession>A0A516KMN4</accession>
<keyword evidence="2" id="KW-1185">Reference proteome</keyword>
<evidence type="ECO:0000313" key="1">
    <source>
        <dbReference type="EMBL" id="QDP42852.1"/>
    </source>
</evidence>
<protein>
    <submittedName>
        <fullName evidence="1">Uncharacterized protein</fullName>
    </submittedName>
</protein>
<reference evidence="1 2" key="1">
    <citation type="submission" date="2019-06" db="EMBL/GenBank/DDBJ databases">
        <authorList>
            <person name="Hertel R."/>
        </authorList>
    </citation>
    <scope>NUCLEOTIDE SEQUENCE [LARGE SCALE GENOMIC DNA]</scope>
</reference>
<dbReference type="Proteomes" id="UP000317800">
    <property type="component" value="Segment"/>
</dbReference>
<name>A0A516KMN4_9CAUD</name>